<reference evidence="4 5" key="1">
    <citation type="submission" date="2024-02" db="EMBL/GenBank/DDBJ databases">
        <authorList>
            <person name="Chen Y."/>
            <person name="Shah S."/>
            <person name="Dougan E. K."/>
            <person name="Thang M."/>
            <person name="Chan C."/>
        </authorList>
    </citation>
    <scope>NUCLEOTIDE SEQUENCE [LARGE SCALE GENOMIC DNA]</scope>
</reference>
<keyword evidence="5" id="KW-1185">Reference proteome</keyword>
<dbReference type="PROSITE" id="PS50011">
    <property type="entry name" value="PROTEIN_KINASE_DOM"/>
    <property type="match status" value="1"/>
</dbReference>
<keyword evidence="4" id="KW-0418">Kinase</keyword>
<sequence length="443" mass="49735">MGCCASAQHTAQHGILESEVFFQKYALGKKIGEGAFGQVRLTTDLQTKQSFAVKIADVRARQDGGKVVVNPKRKAAIEREIEMWQLASSSGLPEITQLIECFYSLGFYYLVCEACEKNLMQHLLHVKTISEDELGEVAAQMLRSIAHAEDVSEDEEVRFEAFGTPKSESVVDEEEPAPYLAAQDMGLEKLLTPTGIDELISRIRAQVFPLRQQEARELFRVGQLPHGPLSRQSTESMTSYISRRRRWWRKLLEMDDGVSLSDPMRGELLLEGSGLSKTEQLMIKTAAGDNQTFDVYAKFLLEFHGQIHLRSWSAFGNASPRRQKGGGKFSSKSSYKGGKGRSWQRSAYIVEDDSWDYEDSYEPEAEDDYEHEAYVAADDEEPEDEEPEEYVEDPEVATALIAMGECDDEENDVSEELGSAAQHQMMAFVVTDQLKGKSKGLHV</sequence>
<organism evidence="4 5">
    <name type="scientific">Durusdinium trenchii</name>
    <dbReference type="NCBI Taxonomy" id="1381693"/>
    <lineage>
        <taxon>Eukaryota</taxon>
        <taxon>Sar</taxon>
        <taxon>Alveolata</taxon>
        <taxon>Dinophyceae</taxon>
        <taxon>Suessiales</taxon>
        <taxon>Symbiodiniaceae</taxon>
        <taxon>Durusdinium</taxon>
    </lineage>
</organism>
<dbReference type="Proteomes" id="UP001642464">
    <property type="component" value="Unassembled WGS sequence"/>
</dbReference>
<dbReference type="PROSITE" id="PS00107">
    <property type="entry name" value="PROTEIN_KINASE_ATP"/>
    <property type="match status" value="1"/>
</dbReference>
<dbReference type="PANTHER" id="PTHR24347">
    <property type="entry name" value="SERINE/THREONINE-PROTEIN KINASE"/>
    <property type="match status" value="1"/>
</dbReference>
<comment type="caution">
    <text evidence="4">The sequence shown here is derived from an EMBL/GenBank/DDBJ whole genome shotgun (WGS) entry which is preliminary data.</text>
</comment>
<keyword evidence="1" id="KW-0067">ATP-binding</keyword>
<feature type="domain" description="Protein kinase" evidence="3">
    <location>
        <begin position="25"/>
        <end position="374"/>
    </location>
</feature>
<dbReference type="Gene3D" id="1.10.510.10">
    <property type="entry name" value="Transferase(Phosphotransferase) domain 1"/>
    <property type="match status" value="1"/>
</dbReference>
<feature type="binding site" evidence="1">
    <location>
        <position position="54"/>
    </location>
    <ligand>
        <name>ATP</name>
        <dbReference type="ChEBI" id="CHEBI:30616"/>
    </ligand>
</feature>
<proteinExistence type="predicted"/>
<evidence type="ECO:0000313" key="5">
    <source>
        <dbReference type="Proteomes" id="UP001642464"/>
    </source>
</evidence>
<evidence type="ECO:0000256" key="2">
    <source>
        <dbReference type="SAM" id="MobiDB-lite"/>
    </source>
</evidence>
<keyword evidence="4" id="KW-0808">Transferase</keyword>
<dbReference type="EMBL" id="CAXAMM010031890">
    <property type="protein sequence ID" value="CAK9068863.1"/>
    <property type="molecule type" value="Genomic_DNA"/>
</dbReference>
<dbReference type="SMART" id="SM00220">
    <property type="entry name" value="S_TKc"/>
    <property type="match status" value="1"/>
</dbReference>
<feature type="region of interest" description="Disordered" evidence="2">
    <location>
        <begin position="319"/>
        <end position="340"/>
    </location>
</feature>
<evidence type="ECO:0000259" key="3">
    <source>
        <dbReference type="PROSITE" id="PS50011"/>
    </source>
</evidence>
<dbReference type="InterPro" id="IPR017441">
    <property type="entry name" value="Protein_kinase_ATP_BS"/>
</dbReference>
<accession>A0ABP0NYK3</accession>
<evidence type="ECO:0000256" key="1">
    <source>
        <dbReference type="PROSITE-ProRule" id="PRU10141"/>
    </source>
</evidence>
<dbReference type="Pfam" id="PF00069">
    <property type="entry name" value="Pkinase"/>
    <property type="match status" value="1"/>
</dbReference>
<dbReference type="InterPro" id="IPR011009">
    <property type="entry name" value="Kinase-like_dom_sf"/>
</dbReference>
<gene>
    <name evidence="4" type="ORF">SCF082_LOCUS34591</name>
</gene>
<dbReference type="SUPFAM" id="SSF56112">
    <property type="entry name" value="Protein kinase-like (PK-like)"/>
    <property type="match status" value="1"/>
</dbReference>
<evidence type="ECO:0000313" key="4">
    <source>
        <dbReference type="EMBL" id="CAK9068863.1"/>
    </source>
</evidence>
<protein>
    <submittedName>
        <fullName evidence="4">Hormonally up-regulated neu tumor-associated kinase</fullName>
    </submittedName>
</protein>
<keyword evidence="1" id="KW-0547">Nucleotide-binding</keyword>
<name>A0ABP0NYK3_9DINO</name>
<dbReference type="GO" id="GO:0016301">
    <property type="term" value="F:kinase activity"/>
    <property type="evidence" value="ECO:0007669"/>
    <property type="project" value="UniProtKB-KW"/>
</dbReference>
<dbReference type="InterPro" id="IPR000719">
    <property type="entry name" value="Prot_kinase_dom"/>
</dbReference>